<proteinExistence type="predicted"/>
<accession>A0A347WD74</accession>
<keyword evidence="2" id="KW-1185">Reference proteome</keyword>
<name>A0A347WD74_9PROT</name>
<reference evidence="1 2" key="1">
    <citation type="submission" date="2017-08" db="EMBL/GenBank/DDBJ databases">
        <title>Complete genome sequence of Gluconacetobacter saccharivorans CV1 isolated from Fermented Vinegar.</title>
        <authorList>
            <person name="Kim S.-Y."/>
        </authorList>
    </citation>
    <scope>NUCLEOTIDE SEQUENCE [LARGE SCALE GENOMIC DNA]</scope>
    <source>
        <strain evidence="1 2">CV1</strain>
    </source>
</reference>
<gene>
    <name evidence="1" type="ORF">CD178_02061</name>
</gene>
<dbReference type="AlphaFoldDB" id="A0A347WD74"/>
<dbReference type="KEGG" id="ksc:CD178_02061"/>
<evidence type="ECO:0000313" key="1">
    <source>
        <dbReference type="EMBL" id="AXY22817.1"/>
    </source>
</evidence>
<dbReference type="Proteomes" id="UP000264120">
    <property type="component" value="Chromosome"/>
</dbReference>
<protein>
    <recommendedName>
        <fullName evidence="3">Terminase small subunit protein</fullName>
    </recommendedName>
</protein>
<dbReference type="RefSeq" id="WP_162900456.1">
    <property type="nucleotide sequence ID" value="NZ_CP023036.1"/>
</dbReference>
<evidence type="ECO:0008006" key="3">
    <source>
        <dbReference type="Google" id="ProtNLM"/>
    </source>
</evidence>
<dbReference type="Gene3D" id="1.10.10.60">
    <property type="entry name" value="Homeodomain-like"/>
    <property type="match status" value="1"/>
</dbReference>
<evidence type="ECO:0000313" key="2">
    <source>
        <dbReference type="Proteomes" id="UP000264120"/>
    </source>
</evidence>
<dbReference type="Pfam" id="PF20901">
    <property type="entry name" value="Sf6_terminase"/>
    <property type="match status" value="1"/>
</dbReference>
<sequence>MAPKHRLYAPDIADEILERLSDGESLASICDQKGMPSRGAVNHWVLTDHDGFASRYACAREAGLMTLADDILVISDDGRNDTYQDADGNDRVNQDVVQRSRLRVDSRKWLLSKLLPKQYGDKLNLEHSGEVAMNQMPDDQLDARLRALMAQAGGGDKS</sequence>
<dbReference type="EMBL" id="CP023036">
    <property type="protein sequence ID" value="AXY22817.1"/>
    <property type="molecule type" value="Genomic_DNA"/>
</dbReference>
<organism evidence="1 2">
    <name type="scientific">Komagataeibacter saccharivorans</name>
    <dbReference type="NCBI Taxonomy" id="265959"/>
    <lineage>
        <taxon>Bacteria</taxon>
        <taxon>Pseudomonadati</taxon>
        <taxon>Pseudomonadota</taxon>
        <taxon>Alphaproteobacteria</taxon>
        <taxon>Acetobacterales</taxon>
        <taxon>Acetobacteraceae</taxon>
        <taxon>Komagataeibacter</taxon>
    </lineage>
</organism>
<dbReference type="InterPro" id="IPR048683">
    <property type="entry name" value="Sf6_terminase"/>
</dbReference>